<proteinExistence type="predicted"/>
<evidence type="ECO:0000259" key="4">
    <source>
        <dbReference type="PROSITE" id="PS50932"/>
    </source>
</evidence>
<dbReference type="GO" id="GO:0003700">
    <property type="term" value="F:DNA-binding transcription factor activity"/>
    <property type="evidence" value="ECO:0007669"/>
    <property type="project" value="TreeGrafter"/>
</dbReference>
<dbReference type="InterPro" id="IPR046335">
    <property type="entry name" value="LacI/GalR-like_sensor"/>
</dbReference>
<keyword evidence="3" id="KW-0804">Transcription</keyword>
<feature type="domain" description="HTH lacI-type" evidence="4">
    <location>
        <begin position="4"/>
        <end position="58"/>
    </location>
</feature>
<dbReference type="SMART" id="SM00354">
    <property type="entry name" value="HTH_LACI"/>
    <property type="match status" value="1"/>
</dbReference>
<dbReference type="InterPro" id="IPR000843">
    <property type="entry name" value="HTH_LacI"/>
</dbReference>
<dbReference type="Pfam" id="PF13377">
    <property type="entry name" value="Peripla_BP_3"/>
    <property type="match status" value="1"/>
</dbReference>
<dbReference type="STRING" id="1763537.ULVI_08975"/>
<dbReference type="Gene3D" id="1.10.260.40">
    <property type="entry name" value="lambda repressor-like DNA-binding domains"/>
    <property type="match status" value="1"/>
</dbReference>
<dbReference type="PANTHER" id="PTHR30146">
    <property type="entry name" value="LACI-RELATED TRANSCRIPTIONAL REPRESSOR"/>
    <property type="match status" value="1"/>
</dbReference>
<organism evidence="5 6">
    <name type="scientific">Cochleicola gelatinilyticus</name>
    <dbReference type="NCBI Taxonomy" id="1763537"/>
    <lineage>
        <taxon>Bacteria</taxon>
        <taxon>Pseudomonadati</taxon>
        <taxon>Bacteroidota</taxon>
        <taxon>Flavobacteriia</taxon>
        <taxon>Flavobacteriales</taxon>
        <taxon>Flavobacteriaceae</taxon>
        <taxon>Cochleicola</taxon>
    </lineage>
</organism>
<dbReference type="InterPro" id="IPR028082">
    <property type="entry name" value="Peripla_BP_I"/>
</dbReference>
<gene>
    <name evidence="5" type="ORF">ULVI_08975</name>
</gene>
<dbReference type="AlphaFoldDB" id="A0A167HKE8"/>
<name>A0A167HKE8_9FLAO</name>
<sequence length="347" mass="38726">MQKLTLKKIAKELDVSISTVSKALSDSHEISKDTRQKIQAFAKLYNYRPNNIALSLKNKKTKTLGVIIPEIVHHFFTTVVSGIEKVANERGYNVIIGLSNESFSKEVINMDMLANGSIDGFIISVARETQLKKDFHHLHETINQGMPIVMFDRVLPEIACDKVVVDDAEGARKAVLNLIDAGCRNIGIITTEDHVSVGKLRTGGYEAALKERNIPLDEGFELKLKDELNEEENIEELAKVIATYLKDHPAIDGIFAVNEIYALSAMKAARYLGKHIPKDLKVIGFTDGMLSKYATPSLTTVSQHGKLLGEKAAFLLIERLEKDHLEPPFETIIVETELVERESTKQF</sequence>
<dbReference type="EMBL" id="LRXL01000037">
    <property type="protein sequence ID" value="OAB78704.1"/>
    <property type="molecule type" value="Genomic_DNA"/>
</dbReference>
<dbReference type="Proteomes" id="UP000077013">
    <property type="component" value="Unassembled WGS sequence"/>
</dbReference>
<dbReference type="CDD" id="cd06267">
    <property type="entry name" value="PBP1_LacI_sugar_binding-like"/>
    <property type="match status" value="1"/>
</dbReference>
<keyword evidence="2" id="KW-0238">DNA-binding</keyword>
<dbReference type="RefSeq" id="WP_068591961.1">
    <property type="nucleotide sequence ID" value="NZ_LRXL01000037.1"/>
</dbReference>
<protein>
    <submittedName>
        <fullName evidence="5">LacI family transcriptional regulator</fullName>
    </submittedName>
</protein>
<keyword evidence="6" id="KW-1185">Reference proteome</keyword>
<dbReference type="InterPro" id="IPR010982">
    <property type="entry name" value="Lambda_DNA-bd_dom_sf"/>
</dbReference>
<keyword evidence="1" id="KW-0805">Transcription regulation</keyword>
<dbReference type="GO" id="GO:0000976">
    <property type="term" value="F:transcription cis-regulatory region binding"/>
    <property type="evidence" value="ECO:0007669"/>
    <property type="project" value="TreeGrafter"/>
</dbReference>
<accession>A0A167HKE8</accession>
<dbReference type="OrthoDB" id="9768806at2"/>
<evidence type="ECO:0000313" key="6">
    <source>
        <dbReference type="Proteomes" id="UP000077013"/>
    </source>
</evidence>
<dbReference type="PANTHER" id="PTHR30146:SF109">
    <property type="entry name" value="HTH-TYPE TRANSCRIPTIONAL REGULATOR GALS"/>
    <property type="match status" value="1"/>
</dbReference>
<dbReference type="SUPFAM" id="SSF53822">
    <property type="entry name" value="Periplasmic binding protein-like I"/>
    <property type="match status" value="1"/>
</dbReference>
<dbReference type="Pfam" id="PF00356">
    <property type="entry name" value="LacI"/>
    <property type="match status" value="1"/>
</dbReference>
<evidence type="ECO:0000256" key="1">
    <source>
        <dbReference type="ARBA" id="ARBA00023015"/>
    </source>
</evidence>
<evidence type="ECO:0000256" key="2">
    <source>
        <dbReference type="ARBA" id="ARBA00023125"/>
    </source>
</evidence>
<dbReference type="CDD" id="cd01392">
    <property type="entry name" value="HTH_LacI"/>
    <property type="match status" value="1"/>
</dbReference>
<dbReference type="Gene3D" id="3.40.50.2300">
    <property type="match status" value="2"/>
</dbReference>
<evidence type="ECO:0000256" key="3">
    <source>
        <dbReference type="ARBA" id="ARBA00023163"/>
    </source>
</evidence>
<comment type="caution">
    <text evidence="5">The sequence shown here is derived from an EMBL/GenBank/DDBJ whole genome shotgun (WGS) entry which is preliminary data.</text>
</comment>
<dbReference type="PROSITE" id="PS50932">
    <property type="entry name" value="HTH_LACI_2"/>
    <property type="match status" value="1"/>
</dbReference>
<dbReference type="SUPFAM" id="SSF47413">
    <property type="entry name" value="lambda repressor-like DNA-binding domains"/>
    <property type="match status" value="1"/>
</dbReference>
<reference evidence="5 6" key="1">
    <citation type="submission" date="2016-02" db="EMBL/GenBank/DDBJ databases">
        <title>Ulvibacter sp. LPB0005, isolated from Thais luteostoma.</title>
        <authorList>
            <person name="Shin S.-K."/>
            <person name="Yi H."/>
        </authorList>
    </citation>
    <scope>NUCLEOTIDE SEQUENCE [LARGE SCALE GENOMIC DNA]</scope>
    <source>
        <strain evidence="5 6">LPB0005</strain>
    </source>
</reference>
<evidence type="ECO:0000313" key="5">
    <source>
        <dbReference type="EMBL" id="OAB78704.1"/>
    </source>
</evidence>